<keyword evidence="1" id="KW-0812">Transmembrane</keyword>
<dbReference type="PANTHER" id="PTHR36434:SF1">
    <property type="entry name" value="MEMBRANE PROTEASE YUGP-RELATED"/>
    <property type="match status" value="1"/>
</dbReference>
<keyword evidence="3" id="KW-1185">Reference proteome</keyword>
<name>A0A0P7BRP7_9BACT</name>
<feature type="transmembrane region" description="Helical" evidence="1">
    <location>
        <begin position="149"/>
        <end position="174"/>
    </location>
</feature>
<keyword evidence="1" id="KW-0472">Membrane</keyword>
<comment type="caution">
    <text evidence="2">The sequence shown here is derived from an EMBL/GenBank/DDBJ whole genome shotgun (WGS) entry which is preliminary data.</text>
</comment>
<feature type="transmembrane region" description="Helical" evidence="1">
    <location>
        <begin position="6"/>
        <end position="22"/>
    </location>
</feature>
<keyword evidence="1" id="KW-1133">Transmembrane helix</keyword>
<dbReference type="Proteomes" id="UP000050454">
    <property type="component" value="Unassembled WGS sequence"/>
</dbReference>
<proteinExistence type="predicted"/>
<reference evidence="2 3" key="1">
    <citation type="submission" date="2015-07" db="EMBL/GenBank/DDBJ databases">
        <title>The draft genome sequence of Leadbetterella sp. JN14-9.</title>
        <authorList>
            <person name="Liu Y."/>
            <person name="Du J."/>
            <person name="Shao Z."/>
        </authorList>
    </citation>
    <scope>NUCLEOTIDE SEQUENCE [LARGE SCALE GENOMIC DNA]</scope>
    <source>
        <strain evidence="2 3">JN14-9</strain>
    </source>
</reference>
<sequence>MNGIILISVVFMGISWIVSNRLKSKFKKYSKIGLHNGLSGAEIAHKMLSDNGIHDVKITQVNGQLTDHYNPQNKTVNLSTDVYHGRSAAAAAVASHEVGHAVQHATAYAALRMRSAMVPAVSFASRMMGMMNMFLFMGGFYMISQGSAIGNMLLIALIVANVAITAFSLITLPVEFDASNRALKWMEARNVVSQQEHGMAKDALKWAAMTYVVGALAAVANLAYYLMIFLGRGDD</sequence>
<gene>
    <name evidence="2" type="ORF">AFM12_17495</name>
</gene>
<dbReference type="PATRIC" id="fig|1605367.3.peg.932"/>
<dbReference type="OrthoDB" id="9784298at2"/>
<evidence type="ECO:0000256" key="1">
    <source>
        <dbReference type="SAM" id="Phobius"/>
    </source>
</evidence>
<dbReference type="Pfam" id="PF04298">
    <property type="entry name" value="Zn_peptidase_2"/>
    <property type="match status" value="1"/>
</dbReference>
<dbReference type="STRING" id="1605367.AFM12_17495"/>
<evidence type="ECO:0000313" key="2">
    <source>
        <dbReference type="EMBL" id="KPM47021.1"/>
    </source>
</evidence>
<dbReference type="InterPro" id="IPR007395">
    <property type="entry name" value="Zn_peptidase_2"/>
</dbReference>
<dbReference type="PANTHER" id="PTHR36434">
    <property type="entry name" value="MEMBRANE PROTEASE YUGP-RELATED"/>
    <property type="match status" value="1"/>
</dbReference>
<feature type="transmembrane region" description="Helical" evidence="1">
    <location>
        <begin position="208"/>
        <end position="230"/>
    </location>
</feature>
<accession>A0A0P7BRP7</accession>
<dbReference type="AlphaFoldDB" id="A0A0P7BRP7"/>
<feature type="transmembrane region" description="Helical" evidence="1">
    <location>
        <begin position="123"/>
        <end position="143"/>
    </location>
</feature>
<protein>
    <submittedName>
        <fullName evidence="2">Membrane protein</fullName>
    </submittedName>
</protein>
<evidence type="ECO:0000313" key="3">
    <source>
        <dbReference type="Proteomes" id="UP000050454"/>
    </source>
</evidence>
<dbReference type="EMBL" id="LGTQ01000013">
    <property type="protein sequence ID" value="KPM47021.1"/>
    <property type="molecule type" value="Genomic_DNA"/>
</dbReference>
<organism evidence="2 3">
    <name type="scientific">Jiulongibacter sediminis</name>
    <dbReference type="NCBI Taxonomy" id="1605367"/>
    <lineage>
        <taxon>Bacteria</taxon>
        <taxon>Pseudomonadati</taxon>
        <taxon>Bacteroidota</taxon>
        <taxon>Cytophagia</taxon>
        <taxon>Cytophagales</taxon>
        <taxon>Leadbetterellaceae</taxon>
        <taxon>Jiulongibacter</taxon>
    </lineage>
</organism>
<dbReference type="RefSeq" id="WP_055151026.1">
    <property type="nucleotide sequence ID" value="NZ_CAKZPM010000014.1"/>
</dbReference>